<evidence type="ECO:0000313" key="2">
    <source>
        <dbReference type="Proteomes" id="UP001151760"/>
    </source>
</evidence>
<dbReference type="Proteomes" id="UP001151760">
    <property type="component" value="Unassembled WGS sequence"/>
</dbReference>
<dbReference type="EMBL" id="BQNB010021477">
    <property type="protein sequence ID" value="GJU06810.1"/>
    <property type="molecule type" value="Genomic_DNA"/>
</dbReference>
<reference evidence="1" key="2">
    <citation type="submission" date="2022-01" db="EMBL/GenBank/DDBJ databases">
        <authorList>
            <person name="Yamashiro T."/>
            <person name="Shiraishi A."/>
            <person name="Satake H."/>
            <person name="Nakayama K."/>
        </authorList>
    </citation>
    <scope>NUCLEOTIDE SEQUENCE</scope>
</reference>
<sequence>MERNSSTKLCLNTMKVLAYFIKSLFRELLNKMALLKGVSLTLVEAAKFNADILESSHVFYGQKLVATAMFGTYHHLGNVNAADPNQLTYPQIISEDGQGSIPLFTDCQSRTQELQMAVIEDCCCEDRSTSEYFIANAATKENDHLLMDVKTDSECFSMSGTASLVTSEICSRNIRKYGMVLSLTRCRYTNGGFDELDKDLMGIPVDQNSI</sequence>
<name>A0ABQ5J2S9_9ASTR</name>
<organism evidence="1 2">
    <name type="scientific">Tanacetum coccineum</name>
    <dbReference type="NCBI Taxonomy" id="301880"/>
    <lineage>
        <taxon>Eukaryota</taxon>
        <taxon>Viridiplantae</taxon>
        <taxon>Streptophyta</taxon>
        <taxon>Embryophyta</taxon>
        <taxon>Tracheophyta</taxon>
        <taxon>Spermatophyta</taxon>
        <taxon>Magnoliopsida</taxon>
        <taxon>eudicotyledons</taxon>
        <taxon>Gunneridae</taxon>
        <taxon>Pentapetalae</taxon>
        <taxon>asterids</taxon>
        <taxon>campanulids</taxon>
        <taxon>Asterales</taxon>
        <taxon>Asteraceae</taxon>
        <taxon>Asteroideae</taxon>
        <taxon>Anthemideae</taxon>
        <taxon>Anthemidinae</taxon>
        <taxon>Tanacetum</taxon>
    </lineage>
</organism>
<comment type="caution">
    <text evidence="1">The sequence shown here is derived from an EMBL/GenBank/DDBJ whole genome shotgun (WGS) entry which is preliminary data.</text>
</comment>
<accession>A0ABQ5J2S9</accession>
<gene>
    <name evidence="1" type="ORF">Tco_1123240</name>
</gene>
<reference evidence="1" key="1">
    <citation type="journal article" date="2022" name="Int. J. Mol. Sci.">
        <title>Draft Genome of Tanacetum Coccineum: Genomic Comparison of Closely Related Tanacetum-Family Plants.</title>
        <authorList>
            <person name="Yamashiro T."/>
            <person name="Shiraishi A."/>
            <person name="Nakayama K."/>
            <person name="Satake H."/>
        </authorList>
    </citation>
    <scope>NUCLEOTIDE SEQUENCE</scope>
</reference>
<proteinExistence type="predicted"/>
<keyword evidence="2" id="KW-1185">Reference proteome</keyword>
<evidence type="ECO:0000313" key="1">
    <source>
        <dbReference type="EMBL" id="GJU06810.1"/>
    </source>
</evidence>
<protein>
    <submittedName>
        <fullName evidence="1">Uncharacterized protein</fullName>
    </submittedName>
</protein>